<proteinExistence type="predicted"/>
<dbReference type="AlphaFoldDB" id="A0A419DGS7"/>
<keyword evidence="1" id="KW-0479">Metal-binding</keyword>
<evidence type="ECO:0000313" key="3">
    <source>
        <dbReference type="Proteomes" id="UP000285655"/>
    </source>
</evidence>
<name>A0A419DGS7_9BACT</name>
<organism evidence="2 3">
    <name type="scientific">candidate division WS5 bacterium</name>
    <dbReference type="NCBI Taxonomy" id="2093353"/>
    <lineage>
        <taxon>Bacteria</taxon>
        <taxon>candidate division WS5</taxon>
    </lineage>
</organism>
<dbReference type="InterPro" id="IPR036874">
    <property type="entry name" value="Carbonic_anhydrase_sf"/>
</dbReference>
<evidence type="ECO:0000313" key="2">
    <source>
        <dbReference type="EMBL" id="RJO62278.1"/>
    </source>
</evidence>
<dbReference type="EMBL" id="QZJW01000002">
    <property type="protein sequence ID" value="RJO62278.1"/>
    <property type="molecule type" value="Genomic_DNA"/>
</dbReference>
<keyword evidence="1" id="KW-0862">Zinc</keyword>
<sequence length="138" mass="15576">MESQEKVSIVLSCIDYRFWPDALPMLEKEFGEFDLIELAGGSKNLTTPLHEADRKAVLDSIKTAVELHDAKEIILTNHTDCGAYGGSKKFGSFQEEIDFHKSELKKAEEFIKKSFPKLSTKLVIISCDKDNRVNLLLV</sequence>
<evidence type="ECO:0000256" key="1">
    <source>
        <dbReference type="PIRSR" id="PIRSR601765-1"/>
    </source>
</evidence>
<feature type="binding site" evidence="1">
    <location>
        <position position="81"/>
    </location>
    <ligand>
        <name>Zn(2+)</name>
        <dbReference type="ChEBI" id="CHEBI:29105"/>
    </ligand>
</feature>
<comment type="caution">
    <text evidence="2">The sequence shown here is derived from an EMBL/GenBank/DDBJ whole genome shotgun (WGS) entry which is preliminary data.</text>
</comment>
<gene>
    <name evidence="2" type="ORF">C4544_00315</name>
</gene>
<reference evidence="2 3" key="1">
    <citation type="journal article" date="2017" name="ISME J.">
        <title>Energy and carbon metabolisms in a deep terrestrial subsurface fluid microbial community.</title>
        <authorList>
            <person name="Momper L."/>
            <person name="Jungbluth S.P."/>
            <person name="Lee M.D."/>
            <person name="Amend J.P."/>
        </authorList>
    </citation>
    <scope>NUCLEOTIDE SEQUENCE [LARGE SCALE GENOMIC DNA]</scope>
    <source>
        <strain evidence="2">SURF_29</strain>
    </source>
</reference>
<evidence type="ECO:0008006" key="4">
    <source>
        <dbReference type="Google" id="ProtNLM"/>
    </source>
</evidence>
<dbReference type="GO" id="GO:0008270">
    <property type="term" value="F:zinc ion binding"/>
    <property type="evidence" value="ECO:0007669"/>
    <property type="project" value="InterPro"/>
</dbReference>
<dbReference type="InterPro" id="IPR046871">
    <property type="entry name" value="Pro_CA_2"/>
</dbReference>
<feature type="binding site" evidence="1">
    <location>
        <position position="78"/>
    </location>
    <ligand>
        <name>Zn(2+)</name>
        <dbReference type="ChEBI" id="CHEBI:29105"/>
    </ligand>
</feature>
<comment type="cofactor">
    <cofactor evidence="1">
        <name>Zn(2+)</name>
        <dbReference type="ChEBI" id="CHEBI:29105"/>
    </cofactor>
    <text evidence="1">Binds 1 zinc ion per subunit.</text>
</comment>
<dbReference type="Pfam" id="PF20393">
    <property type="entry name" value="Pro_CA_2"/>
    <property type="match status" value="1"/>
</dbReference>
<protein>
    <recommendedName>
        <fullName evidence="4">Carbonic anhydrase</fullName>
    </recommendedName>
</protein>
<dbReference type="Proteomes" id="UP000285655">
    <property type="component" value="Unassembled WGS sequence"/>
</dbReference>
<accession>A0A419DGS7</accession>
<dbReference type="Gene3D" id="3.40.1050.10">
    <property type="entry name" value="Carbonic anhydrase"/>
    <property type="match status" value="1"/>
</dbReference>
<dbReference type="GO" id="GO:0004089">
    <property type="term" value="F:carbonate dehydratase activity"/>
    <property type="evidence" value="ECO:0007669"/>
    <property type="project" value="InterPro"/>
</dbReference>
<feature type="binding site" evidence="1">
    <location>
        <position position="13"/>
    </location>
    <ligand>
        <name>Zn(2+)</name>
        <dbReference type="ChEBI" id="CHEBI:29105"/>
    </ligand>
</feature>
<dbReference type="SUPFAM" id="SSF53056">
    <property type="entry name" value="beta-carbonic anhydrase, cab"/>
    <property type="match status" value="1"/>
</dbReference>
<feature type="binding site" evidence="1">
    <location>
        <position position="15"/>
    </location>
    <ligand>
        <name>Zn(2+)</name>
        <dbReference type="ChEBI" id="CHEBI:29105"/>
    </ligand>
</feature>